<keyword evidence="1" id="KW-0812">Transmembrane</keyword>
<dbReference type="OrthoDB" id="2413514at2"/>
<dbReference type="EMBL" id="SCWA01000001">
    <property type="protein sequence ID" value="TDL98938.1"/>
    <property type="molecule type" value="Genomic_DNA"/>
</dbReference>
<sequence length="66" mass="7523">MAKPPLPVKRWSMLDTINTCLLIAVCLFVIDFQKNATLSWVTITAFGIWVVTVIARNIYLSNLRNK</sequence>
<evidence type="ECO:0000313" key="2">
    <source>
        <dbReference type="EMBL" id="TDL98938.1"/>
    </source>
</evidence>
<dbReference type="AlphaFoldDB" id="A0A4R6BGJ1"/>
<keyword evidence="3" id="KW-1185">Reference proteome</keyword>
<proteinExistence type="predicted"/>
<protein>
    <submittedName>
        <fullName evidence="2">Uncharacterized protein</fullName>
    </submittedName>
</protein>
<comment type="caution">
    <text evidence="2">The sequence shown here is derived from an EMBL/GenBank/DDBJ whole genome shotgun (WGS) entry which is preliminary data.</text>
</comment>
<evidence type="ECO:0000256" key="1">
    <source>
        <dbReference type="SAM" id="Phobius"/>
    </source>
</evidence>
<evidence type="ECO:0000313" key="3">
    <source>
        <dbReference type="Proteomes" id="UP000295310"/>
    </source>
</evidence>
<keyword evidence="1" id="KW-1133">Transmembrane helix</keyword>
<keyword evidence="1" id="KW-0472">Membrane</keyword>
<name>A0A4R6BGJ1_9STAP</name>
<feature type="transmembrane region" description="Helical" evidence="1">
    <location>
        <begin position="38"/>
        <end position="59"/>
    </location>
</feature>
<dbReference type="RefSeq" id="WP_133430833.1">
    <property type="nucleotide sequence ID" value="NZ_SCWA01000001.1"/>
</dbReference>
<feature type="transmembrane region" description="Helical" evidence="1">
    <location>
        <begin position="12"/>
        <end position="32"/>
    </location>
</feature>
<accession>A0A4R6BGJ1</accession>
<organism evidence="2 3">
    <name type="scientific">Macrococcus brunensis</name>
    <dbReference type="NCBI Taxonomy" id="198483"/>
    <lineage>
        <taxon>Bacteria</taxon>
        <taxon>Bacillati</taxon>
        <taxon>Bacillota</taxon>
        <taxon>Bacilli</taxon>
        <taxon>Bacillales</taxon>
        <taxon>Staphylococcaceae</taxon>
        <taxon>Macrococcus</taxon>
    </lineage>
</organism>
<dbReference type="Proteomes" id="UP000295310">
    <property type="component" value="Unassembled WGS sequence"/>
</dbReference>
<reference evidence="2 3" key="1">
    <citation type="submission" date="2019-01" db="EMBL/GenBank/DDBJ databases">
        <title>Draft genome sequences of the type strains of six Macrococcus species.</title>
        <authorList>
            <person name="Mazhar S."/>
            <person name="Altermann E."/>
            <person name="Hill C."/>
            <person name="Mcauliffe O."/>
        </authorList>
    </citation>
    <scope>NUCLEOTIDE SEQUENCE [LARGE SCALE GENOMIC DNA]</scope>
    <source>
        <strain evidence="2 3">CCM4811</strain>
    </source>
</reference>
<gene>
    <name evidence="2" type="ORF">ERX27_00415</name>
</gene>